<keyword evidence="3" id="KW-1185">Reference proteome</keyword>
<evidence type="ECO:0000313" key="1">
    <source>
        <dbReference type="EMBL" id="CAA0078817.1"/>
    </source>
</evidence>
<protein>
    <recommendedName>
        <fullName evidence="5">Fis family transcriptional regulator</fullName>
    </recommendedName>
</protein>
<dbReference type="EMBL" id="CACSIM010000001">
    <property type="protein sequence ID" value="CAA0078817.1"/>
    <property type="molecule type" value="Genomic_DNA"/>
</dbReference>
<evidence type="ECO:0000313" key="3">
    <source>
        <dbReference type="Proteomes" id="UP000435877"/>
    </source>
</evidence>
<organism evidence="1 4">
    <name type="scientific">Zhongshania aliphaticivorans</name>
    <dbReference type="NCBI Taxonomy" id="1470434"/>
    <lineage>
        <taxon>Bacteria</taxon>
        <taxon>Pseudomonadati</taxon>
        <taxon>Pseudomonadota</taxon>
        <taxon>Gammaproteobacteria</taxon>
        <taxon>Cellvibrionales</taxon>
        <taxon>Spongiibacteraceae</taxon>
        <taxon>Zhongshania</taxon>
    </lineage>
</organism>
<dbReference type="RefSeq" id="WP_159267677.1">
    <property type="nucleotide sequence ID" value="NZ_CACSIK010000001.1"/>
</dbReference>
<dbReference type="Proteomes" id="UP000439591">
    <property type="component" value="Unassembled WGS sequence"/>
</dbReference>
<proteinExistence type="predicted"/>
<dbReference type="AlphaFoldDB" id="A0A5S9MRP6"/>
<accession>A0A5S9MRP6</accession>
<sequence>MRKNDKKIDNAIRTQLTEVCEFALDHNNGFLWLTHTVDYMRFPHSLAIRCVFTPETLSAAIQATPLNSLIIAKLNEISINIKPQQISYTLEKIH</sequence>
<evidence type="ECO:0008006" key="5">
    <source>
        <dbReference type="Google" id="ProtNLM"/>
    </source>
</evidence>
<dbReference type="OrthoDB" id="6996126at2"/>
<gene>
    <name evidence="2" type="ORF">IHBHHGIJ_01035</name>
    <name evidence="1" type="ORF">KFEGEMFD_00116</name>
</gene>
<evidence type="ECO:0000313" key="4">
    <source>
        <dbReference type="Proteomes" id="UP000439591"/>
    </source>
</evidence>
<dbReference type="EMBL" id="CACSIK010000001">
    <property type="protein sequence ID" value="CAA0086413.1"/>
    <property type="molecule type" value="Genomic_DNA"/>
</dbReference>
<name>A0A5S9MRP6_9GAMM</name>
<evidence type="ECO:0000313" key="2">
    <source>
        <dbReference type="EMBL" id="CAA0086413.1"/>
    </source>
</evidence>
<reference evidence="3 4" key="1">
    <citation type="submission" date="2019-11" db="EMBL/GenBank/DDBJ databases">
        <authorList>
            <person name="Holert J."/>
        </authorList>
    </citation>
    <scope>NUCLEOTIDE SEQUENCE [LARGE SCALE GENOMIC DNA]</scope>
    <source>
        <strain evidence="1">BC3_2A</strain>
        <strain evidence="2">SB11_1A</strain>
    </source>
</reference>
<dbReference type="Proteomes" id="UP000435877">
    <property type="component" value="Unassembled WGS sequence"/>
</dbReference>